<protein>
    <recommendedName>
        <fullName evidence="4">NADH:quinone oxidoreductase/Mrp antiporter transmembrane domain-containing protein</fullName>
    </recommendedName>
</protein>
<keyword evidence="3" id="KW-0472">Membrane</keyword>
<evidence type="ECO:0000313" key="5">
    <source>
        <dbReference type="EMBL" id="RDU34642.1"/>
    </source>
</evidence>
<accession>A0A3D8GJZ9</accession>
<dbReference type="Pfam" id="PF00361">
    <property type="entry name" value="Proton_antipo_M"/>
    <property type="match status" value="1"/>
</dbReference>
<organism evidence="5 6">
    <name type="scientific">Neobacillus piezotolerans</name>
    <dbReference type="NCBI Taxonomy" id="2259171"/>
    <lineage>
        <taxon>Bacteria</taxon>
        <taxon>Bacillati</taxon>
        <taxon>Bacillota</taxon>
        <taxon>Bacilli</taxon>
        <taxon>Bacillales</taxon>
        <taxon>Bacillaceae</taxon>
        <taxon>Neobacillus</taxon>
    </lineage>
</organism>
<evidence type="ECO:0000313" key="6">
    <source>
        <dbReference type="Proteomes" id="UP000257144"/>
    </source>
</evidence>
<keyword evidence="6" id="KW-1185">Reference proteome</keyword>
<evidence type="ECO:0000259" key="4">
    <source>
        <dbReference type="Pfam" id="PF00361"/>
    </source>
</evidence>
<dbReference type="Proteomes" id="UP000257144">
    <property type="component" value="Unassembled WGS sequence"/>
</dbReference>
<dbReference type="InterPro" id="IPR001750">
    <property type="entry name" value="ND/Mrp_TM"/>
</dbReference>
<feature type="transmembrane region" description="Helical" evidence="3">
    <location>
        <begin position="7"/>
        <end position="28"/>
    </location>
</feature>
<comment type="subcellular location">
    <subcellularLocation>
        <location evidence="1">Cell membrane</location>
        <topology evidence="1">Multi-pass membrane protein</topology>
    </subcellularLocation>
    <subcellularLocation>
        <location evidence="2">Membrane</location>
        <topology evidence="2">Multi-pass membrane protein</topology>
    </subcellularLocation>
</comment>
<sequence>MLMLSELLTVVVILLGGFSLVVGVFGVFNQVRMRAVLGYSSVFHIG</sequence>
<evidence type="ECO:0000256" key="2">
    <source>
        <dbReference type="RuleBase" id="RU000320"/>
    </source>
</evidence>
<feature type="domain" description="NADH:quinone oxidoreductase/Mrp antiporter transmembrane" evidence="4">
    <location>
        <begin position="4"/>
        <end position="46"/>
    </location>
</feature>
<comment type="caution">
    <text evidence="5">The sequence shown here is derived from an EMBL/GenBank/DDBJ whole genome shotgun (WGS) entry which is preliminary data.</text>
</comment>
<evidence type="ECO:0000256" key="1">
    <source>
        <dbReference type="ARBA" id="ARBA00004651"/>
    </source>
</evidence>
<proteinExistence type="predicted"/>
<keyword evidence="3" id="KW-1133">Transmembrane helix</keyword>
<gene>
    <name evidence="5" type="ORF">DRW41_22400</name>
</gene>
<dbReference type="EMBL" id="QNQT01000024">
    <property type="protein sequence ID" value="RDU34642.1"/>
    <property type="molecule type" value="Genomic_DNA"/>
</dbReference>
<dbReference type="GO" id="GO:0005886">
    <property type="term" value="C:plasma membrane"/>
    <property type="evidence" value="ECO:0007669"/>
    <property type="project" value="UniProtKB-SubCell"/>
</dbReference>
<dbReference type="AlphaFoldDB" id="A0A3D8GJZ9"/>
<evidence type="ECO:0000256" key="3">
    <source>
        <dbReference type="SAM" id="Phobius"/>
    </source>
</evidence>
<reference evidence="5 6" key="1">
    <citation type="submission" date="2018-07" db="EMBL/GenBank/DDBJ databases">
        <title>Bacillus sp. YLB-04 draft genome sequence.</title>
        <authorList>
            <person name="Yu L."/>
            <person name="Tang X."/>
        </authorList>
    </citation>
    <scope>NUCLEOTIDE SEQUENCE [LARGE SCALE GENOMIC DNA]</scope>
    <source>
        <strain evidence="5 6">YLB-04</strain>
    </source>
</reference>
<name>A0A3D8GJZ9_9BACI</name>
<keyword evidence="2 3" id="KW-0812">Transmembrane</keyword>